<evidence type="ECO:0000256" key="5">
    <source>
        <dbReference type="ARBA" id="ARBA00022989"/>
    </source>
</evidence>
<feature type="transmembrane region" description="Helical" evidence="7">
    <location>
        <begin position="147"/>
        <end position="166"/>
    </location>
</feature>
<feature type="transmembrane region" description="Helical" evidence="7">
    <location>
        <begin position="46"/>
        <end position="66"/>
    </location>
</feature>
<comment type="subcellular location">
    <subcellularLocation>
        <location evidence="1">Cell membrane</location>
        <topology evidence="1">Multi-pass membrane protein</topology>
    </subcellularLocation>
</comment>
<feature type="transmembrane region" description="Helical" evidence="7">
    <location>
        <begin position="267"/>
        <end position="285"/>
    </location>
</feature>
<keyword evidence="9" id="KW-0808">Transferase</keyword>
<dbReference type="PANTHER" id="PTHR40074:SF2">
    <property type="entry name" value="O-ACETYLTRANSFERASE WECH"/>
    <property type="match status" value="1"/>
</dbReference>
<dbReference type="EMBL" id="CP098755">
    <property type="protein sequence ID" value="USG64998.1"/>
    <property type="molecule type" value="Genomic_DNA"/>
</dbReference>
<feature type="transmembrane region" description="Helical" evidence="7">
    <location>
        <begin position="12"/>
        <end position="34"/>
    </location>
</feature>
<evidence type="ECO:0000256" key="3">
    <source>
        <dbReference type="ARBA" id="ARBA00022475"/>
    </source>
</evidence>
<feature type="transmembrane region" description="Helical" evidence="7">
    <location>
        <begin position="207"/>
        <end position="225"/>
    </location>
</feature>
<keyword evidence="6 7" id="KW-0472">Membrane</keyword>
<dbReference type="RefSeq" id="WP_251872105.1">
    <property type="nucleotide sequence ID" value="NZ_CP098755.1"/>
</dbReference>
<feature type="transmembrane region" description="Helical" evidence="7">
    <location>
        <begin position="118"/>
        <end position="138"/>
    </location>
</feature>
<reference evidence="9" key="1">
    <citation type="submission" date="2022-06" db="EMBL/GenBank/DDBJ databases">
        <title>Genome sequencing of Brevibacillus sp. BB3-R1.</title>
        <authorList>
            <person name="Heo J."/>
            <person name="Lee D."/>
            <person name="Won M."/>
            <person name="Han B.-H."/>
            <person name="Hong S.-B."/>
            <person name="Kwon S.-W."/>
        </authorList>
    </citation>
    <scope>NUCLEOTIDE SEQUENCE</scope>
    <source>
        <strain evidence="9">BB3-R1</strain>
    </source>
</reference>
<evidence type="ECO:0000256" key="6">
    <source>
        <dbReference type="ARBA" id="ARBA00023136"/>
    </source>
</evidence>
<sequence length="347" mass="41284">MLTDKKILKALFLIQLLSSFLVVAGHFTASVLYFNDPFWVTALNQISRYGTVLLAIVSGYMTALTLEQKKPSFWQFFSGKLVYIYIPFLLCGVWYHYLLNDVWPQTATEYQDIFLGKTGGHLYFIFMICQYYLFAYLFRNIITRKNILWLIWVFLAIQYVYINYLHQGWLGLTTRHLLPTWIFTFYVGHLVYWYRDVIFAYLQKKQTYLILFTGASVISAVYFVLSSTIYVAVHLSFVLATLITFLVMVVFFLEWVDKIQIRFRKGFTYFIYLIHSAFLILYRDWLNQYFGDVSWVFNNTWYSLIYLLIVYASTGLVALLLVWITKSLEALVKTRWRVFKERYHAKA</sequence>
<dbReference type="GO" id="GO:0016746">
    <property type="term" value="F:acyltransferase activity"/>
    <property type="evidence" value="ECO:0007669"/>
    <property type="project" value="UniProtKB-KW"/>
</dbReference>
<feature type="transmembrane region" description="Helical" evidence="7">
    <location>
        <begin position="305"/>
        <end position="325"/>
    </location>
</feature>
<keyword evidence="10" id="KW-1185">Reference proteome</keyword>
<feature type="transmembrane region" description="Helical" evidence="7">
    <location>
        <begin position="178"/>
        <end position="195"/>
    </location>
</feature>
<organism evidence="9 10">
    <name type="scientific">Brevibacillus ruminantium</name>
    <dbReference type="NCBI Taxonomy" id="2950604"/>
    <lineage>
        <taxon>Bacteria</taxon>
        <taxon>Bacillati</taxon>
        <taxon>Bacillota</taxon>
        <taxon>Bacilli</taxon>
        <taxon>Bacillales</taxon>
        <taxon>Paenibacillaceae</taxon>
        <taxon>Brevibacillus</taxon>
    </lineage>
</organism>
<gene>
    <name evidence="9" type="ORF">NDK47_23205</name>
</gene>
<evidence type="ECO:0000256" key="7">
    <source>
        <dbReference type="SAM" id="Phobius"/>
    </source>
</evidence>
<evidence type="ECO:0000313" key="9">
    <source>
        <dbReference type="EMBL" id="USG64998.1"/>
    </source>
</evidence>
<keyword evidence="3" id="KW-1003">Cell membrane</keyword>
<dbReference type="Pfam" id="PF01757">
    <property type="entry name" value="Acyl_transf_3"/>
    <property type="match status" value="1"/>
</dbReference>
<evidence type="ECO:0000256" key="2">
    <source>
        <dbReference type="ARBA" id="ARBA00007400"/>
    </source>
</evidence>
<comment type="similarity">
    <text evidence="2">Belongs to the acyltransferase 3 family.</text>
</comment>
<name>A0ABY4WD57_9BACL</name>
<dbReference type="PANTHER" id="PTHR40074">
    <property type="entry name" value="O-ACETYLTRANSFERASE WECH"/>
    <property type="match status" value="1"/>
</dbReference>
<evidence type="ECO:0000256" key="1">
    <source>
        <dbReference type="ARBA" id="ARBA00004651"/>
    </source>
</evidence>
<evidence type="ECO:0000313" key="10">
    <source>
        <dbReference type="Proteomes" id="UP001056500"/>
    </source>
</evidence>
<dbReference type="Proteomes" id="UP001056500">
    <property type="component" value="Chromosome"/>
</dbReference>
<feature type="transmembrane region" description="Helical" evidence="7">
    <location>
        <begin position="231"/>
        <end position="255"/>
    </location>
</feature>
<keyword evidence="9" id="KW-0012">Acyltransferase</keyword>
<protein>
    <submittedName>
        <fullName evidence="9">Acyltransferase</fullName>
    </submittedName>
</protein>
<keyword evidence="4 7" id="KW-0812">Transmembrane</keyword>
<feature type="transmembrane region" description="Helical" evidence="7">
    <location>
        <begin position="78"/>
        <end position="98"/>
    </location>
</feature>
<evidence type="ECO:0000259" key="8">
    <source>
        <dbReference type="Pfam" id="PF01757"/>
    </source>
</evidence>
<keyword evidence="5 7" id="KW-1133">Transmembrane helix</keyword>
<evidence type="ECO:0000256" key="4">
    <source>
        <dbReference type="ARBA" id="ARBA00022692"/>
    </source>
</evidence>
<dbReference type="InterPro" id="IPR002656">
    <property type="entry name" value="Acyl_transf_3_dom"/>
</dbReference>
<accession>A0ABY4WD57</accession>
<feature type="domain" description="Acyltransferase 3" evidence="8">
    <location>
        <begin position="13"/>
        <end position="314"/>
    </location>
</feature>
<proteinExistence type="inferred from homology"/>